<feature type="transmembrane region" description="Helical" evidence="6">
    <location>
        <begin position="165"/>
        <end position="186"/>
    </location>
</feature>
<dbReference type="Pfam" id="PF00892">
    <property type="entry name" value="EamA"/>
    <property type="match status" value="1"/>
</dbReference>
<dbReference type="InterPro" id="IPR037185">
    <property type="entry name" value="EmrE-like"/>
</dbReference>
<keyword evidence="5 6" id="KW-0472">Membrane</keyword>
<dbReference type="InterPro" id="IPR000620">
    <property type="entry name" value="EamA_dom"/>
</dbReference>
<keyword evidence="4 6" id="KW-1133">Transmembrane helix</keyword>
<dbReference type="EMBL" id="SJPJ01000001">
    <property type="protein sequence ID" value="TWT82133.1"/>
    <property type="molecule type" value="Genomic_DNA"/>
</dbReference>
<evidence type="ECO:0000256" key="6">
    <source>
        <dbReference type="SAM" id="Phobius"/>
    </source>
</evidence>
<feature type="transmembrane region" description="Helical" evidence="6">
    <location>
        <begin position="231"/>
        <end position="249"/>
    </location>
</feature>
<evidence type="ECO:0000256" key="2">
    <source>
        <dbReference type="ARBA" id="ARBA00007362"/>
    </source>
</evidence>
<evidence type="ECO:0000256" key="4">
    <source>
        <dbReference type="ARBA" id="ARBA00022989"/>
    </source>
</evidence>
<dbReference type="GO" id="GO:0016020">
    <property type="term" value="C:membrane"/>
    <property type="evidence" value="ECO:0007669"/>
    <property type="project" value="UniProtKB-SubCell"/>
</dbReference>
<feature type="transmembrane region" description="Helical" evidence="6">
    <location>
        <begin position="43"/>
        <end position="61"/>
    </location>
</feature>
<evidence type="ECO:0000256" key="5">
    <source>
        <dbReference type="ARBA" id="ARBA00023136"/>
    </source>
</evidence>
<feature type="domain" description="EamA" evidence="7">
    <location>
        <begin position="168"/>
        <end position="302"/>
    </location>
</feature>
<comment type="caution">
    <text evidence="8">The sequence shown here is derived from an EMBL/GenBank/DDBJ whole genome shotgun (WGS) entry which is preliminary data.</text>
</comment>
<comment type="subcellular location">
    <subcellularLocation>
        <location evidence="1">Membrane</location>
        <topology evidence="1">Multi-pass membrane protein</topology>
    </subcellularLocation>
</comment>
<evidence type="ECO:0000259" key="7">
    <source>
        <dbReference type="Pfam" id="PF00892"/>
    </source>
</evidence>
<evidence type="ECO:0000313" key="9">
    <source>
        <dbReference type="Proteomes" id="UP000315010"/>
    </source>
</evidence>
<evidence type="ECO:0000256" key="1">
    <source>
        <dbReference type="ARBA" id="ARBA00004141"/>
    </source>
</evidence>
<organism evidence="8 9">
    <name type="scientific">Novipirellula herctigrandis</name>
    <dbReference type="NCBI Taxonomy" id="2527986"/>
    <lineage>
        <taxon>Bacteria</taxon>
        <taxon>Pseudomonadati</taxon>
        <taxon>Planctomycetota</taxon>
        <taxon>Planctomycetia</taxon>
        <taxon>Pirellulales</taxon>
        <taxon>Pirellulaceae</taxon>
        <taxon>Novipirellula</taxon>
    </lineage>
</organism>
<reference evidence="8 9" key="1">
    <citation type="submission" date="2019-02" db="EMBL/GenBank/DDBJ databases">
        <title>Deep-cultivation of Planctomycetes and their phenomic and genomic characterization uncovers novel biology.</title>
        <authorList>
            <person name="Wiegand S."/>
            <person name="Jogler M."/>
            <person name="Boedeker C."/>
            <person name="Pinto D."/>
            <person name="Vollmers J."/>
            <person name="Rivas-Marin E."/>
            <person name="Kohn T."/>
            <person name="Peeters S.H."/>
            <person name="Heuer A."/>
            <person name="Rast P."/>
            <person name="Oberbeckmann S."/>
            <person name="Bunk B."/>
            <person name="Jeske O."/>
            <person name="Meyerdierks A."/>
            <person name="Storesund J.E."/>
            <person name="Kallscheuer N."/>
            <person name="Luecker S."/>
            <person name="Lage O.M."/>
            <person name="Pohl T."/>
            <person name="Merkel B.J."/>
            <person name="Hornburger P."/>
            <person name="Mueller R.-W."/>
            <person name="Bruemmer F."/>
            <person name="Labrenz M."/>
            <person name="Spormann A.M."/>
            <person name="Op Den Camp H."/>
            <person name="Overmann J."/>
            <person name="Amann R."/>
            <person name="Jetten M.S.M."/>
            <person name="Mascher T."/>
            <person name="Medema M.H."/>
            <person name="Devos D.P."/>
            <person name="Kaster A.-K."/>
            <person name="Ovreas L."/>
            <person name="Rohde M."/>
            <person name="Galperin M.Y."/>
            <person name="Jogler C."/>
        </authorList>
    </citation>
    <scope>NUCLEOTIDE SEQUENCE [LARGE SCALE GENOMIC DNA]</scope>
    <source>
        <strain evidence="8 9">CA13</strain>
    </source>
</reference>
<keyword evidence="9" id="KW-1185">Reference proteome</keyword>
<keyword evidence="3 6" id="KW-0812">Transmembrane</keyword>
<dbReference type="OrthoDB" id="276016at2"/>
<dbReference type="InterPro" id="IPR050638">
    <property type="entry name" value="AA-Vitamin_Transporters"/>
</dbReference>
<feature type="transmembrane region" description="Helical" evidence="6">
    <location>
        <begin position="198"/>
        <end position="219"/>
    </location>
</feature>
<dbReference type="RefSeq" id="WP_146398447.1">
    <property type="nucleotide sequence ID" value="NZ_SJPJ01000001.1"/>
</dbReference>
<proteinExistence type="inferred from homology"/>
<feature type="transmembrane region" description="Helical" evidence="6">
    <location>
        <begin position="261"/>
        <end position="281"/>
    </location>
</feature>
<comment type="similarity">
    <text evidence="2">Belongs to the EamA transporter family.</text>
</comment>
<sequence>MKVTRPPVGMIAAVVCGVTAAVLYTCSNIALRENVGLDPFLVAAMKALPTIVVLGPFVLFMRLTGQTIATNLAMIPRFAITALLAQVVGNGAFQFALGSIGLAATVPVTLGMLIIGGALLGRLILNEPVSVRTMIAIVALIAAVIVLSLPNATETPMQSTTALPVWGGVLCAAASGFSYALFGVVLRKTLNAGVSAPAAMLVSGIVGAISLWSTTFYRIDLSSLGEITNHQWLFLVLGGAFNLSAFVALSTALKALPVVSVNLINASQVAMAAVAGVILFSEPITKPLLLGISLTFTGLLVLACGRKPRTHRDPTS</sequence>
<name>A0A5C5Z6I5_9BACT</name>
<accession>A0A5C5Z6I5</accession>
<dbReference type="Gene3D" id="1.10.3730.20">
    <property type="match status" value="1"/>
</dbReference>
<feature type="transmembrane region" description="Helical" evidence="6">
    <location>
        <begin position="68"/>
        <end position="89"/>
    </location>
</feature>
<dbReference type="PANTHER" id="PTHR32322:SF2">
    <property type="entry name" value="EAMA DOMAIN-CONTAINING PROTEIN"/>
    <property type="match status" value="1"/>
</dbReference>
<evidence type="ECO:0000256" key="3">
    <source>
        <dbReference type="ARBA" id="ARBA00022692"/>
    </source>
</evidence>
<dbReference type="SUPFAM" id="SSF103481">
    <property type="entry name" value="Multidrug resistance efflux transporter EmrE"/>
    <property type="match status" value="2"/>
</dbReference>
<gene>
    <name evidence="8" type="ORF">CA13_35940</name>
</gene>
<protein>
    <submittedName>
        <fullName evidence="8">EamA-like transporter family protein</fullName>
    </submittedName>
</protein>
<dbReference type="Proteomes" id="UP000315010">
    <property type="component" value="Unassembled WGS sequence"/>
</dbReference>
<feature type="transmembrane region" description="Helical" evidence="6">
    <location>
        <begin position="7"/>
        <end position="31"/>
    </location>
</feature>
<evidence type="ECO:0000313" key="8">
    <source>
        <dbReference type="EMBL" id="TWT82133.1"/>
    </source>
</evidence>
<feature type="transmembrane region" description="Helical" evidence="6">
    <location>
        <begin position="287"/>
        <end position="305"/>
    </location>
</feature>
<dbReference type="AlphaFoldDB" id="A0A5C5Z6I5"/>
<dbReference type="PANTHER" id="PTHR32322">
    <property type="entry name" value="INNER MEMBRANE TRANSPORTER"/>
    <property type="match status" value="1"/>
</dbReference>
<feature type="transmembrane region" description="Helical" evidence="6">
    <location>
        <begin position="95"/>
        <end position="121"/>
    </location>
</feature>
<feature type="transmembrane region" description="Helical" evidence="6">
    <location>
        <begin position="133"/>
        <end position="153"/>
    </location>
</feature>